<dbReference type="GO" id="GO:0005783">
    <property type="term" value="C:endoplasmic reticulum"/>
    <property type="evidence" value="ECO:0007669"/>
    <property type="project" value="TreeGrafter"/>
</dbReference>
<name>A0A7R9A0A6_9CRUS</name>
<keyword evidence="2 6" id="KW-0812">Transmembrane</keyword>
<keyword evidence="3 6" id="KW-1133">Transmembrane helix</keyword>
<evidence type="ECO:0000313" key="7">
    <source>
        <dbReference type="EMBL" id="CAD7241167.1"/>
    </source>
</evidence>
<feature type="transmembrane region" description="Helical" evidence="6">
    <location>
        <begin position="349"/>
        <end position="370"/>
    </location>
</feature>
<evidence type="ECO:0000256" key="5">
    <source>
        <dbReference type="ARBA" id="ARBA00038268"/>
    </source>
</evidence>
<reference evidence="7" key="1">
    <citation type="submission" date="2020-11" db="EMBL/GenBank/DDBJ databases">
        <authorList>
            <person name="Tran Van P."/>
        </authorList>
    </citation>
    <scope>NUCLEOTIDE SEQUENCE</scope>
</reference>
<keyword evidence="4 6" id="KW-0472">Membrane</keyword>
<evidence type="ECO:0000256" key="6">
    <source>
        <dbReference type="SAM" id="Phobius"/>
    </source>
</evidence>
<dbReference type="OrthoDB" id="420606at2759"/>
<evidence type="ECO:0000313" key="8">
    <source>
        <dbReference type="Proteomes" id="UP000677054"/>
    </source>
</evidence>
<dbReference type="InterPro" id="IPR051085">
    <property type="entry name" value="MB_O-acyltransferase"/>
</dbReference>
<dbReference type="PANTHER" id="PTHR13285:SF18">
    <property type="entry name" value="PROTEIN-CYSTEINE N-PALMITOYLTRANSFERASE RASP"/>
    <property type="match status" value="1"/>
</dbReference>
<evidence type="ECO:0000256" key="4">
    <source>
        <dbReference type="ARBA" id="ARBA00023136"/>
    </source>
</evidence>
<dbReference type="EMBL" id="LR899622">
    <property type="protein sequence ID" value="CAD7241167.1"/>
    <property type="molecule type" value="Genomic_DNA"/>
</dbReference>
<dbReference type="AlphaFoldDB" id="A0A7R9A0A6"/>
<dbReference type="EMBL" id="CAJPEV010000105">
    <property type="protein sequence ID" value="CAG0880631.1"/>
    <property type="molecule type" value="Genomic_DNA"/>
</dbReference>
<gene>
    <name evidence="7" type="ORF">DSTB1V02_LOCUS1167</name>
</gene>
<dbReference type="GO" id="GO:0016020">
    <property type="term" value="C:membrane"/>
    <property type="evidence" value="ECO:0007669"/>
    <property type="project" value="UniProtKB-SubCell"/>
</dbReference>
<dbReference type="GO" id="GO:0016409">
    <property type="term" value="F:palmitoyltransferase activity"/>
    <property type="evidence" value="ECO:0007669"/>
    <property type="project" value="TreeGrafter"/>
</dbReference>
<evidence type="ECO:0000256" key="3">
    <source>
        <dbReference type="ARBA" id="ARBA00022989"/>
    </source>
</evidence>
<organism evidence="7">
    <name type="scientific">Darwinula stevensoni</name>
    <dbReference type="NCBI Taxonomy" id="69355"/>
    <lineage>
        <taxon>Eukaryota</taxon>
        <taxon>Metazoa</taxon>
        <taxon>Ecdysozoa</taxon>
        <taxon>Arthropoda</taxon>
        <taxon>Crustacea</taxon>
        <taxon>Oligostraca</taxon>
        <taxon>Ostracoda</taxon>
        <taxon>Podocopa</taxon>
        <taxon>Podocopida</taxon>
        <taxon>Darwinulocopina</taxon>
        <taxon>Darwinuloidea</taxon>
        <taxon>Darwinulidae</taxon>
        <taxon>Darwinula</taxon>
    </lineage>
</organism>
<feature type="transmembrane region" description="Helical" evidence="6">
    <location>
        <begin position="275"/>
        <end position="292"/>
    </location>
</feature>
<evidence type="ECO:0000256" key="1">
    <source>
        <dbReference type="ARBA" id="ARBA00004141"/>
    </source>
</evidence>
<accession>A0A7R9A0A6</accession>
<dbReference type="Proteomes" id="UP000677054">
    <property type="component" value="Unassembled WGS sequence"/>
</dbReference>
<feature type="transmembrane region" description="Helical" evidence="6">
    <location>
        <begin position="496"/>
        <end position="516"/>
    </location>
</feature>
<dbReference type="InterPro" id="IPR004299">
    <property type="entry name" value="MBOAT_fam"/>
</dbReference>
<evidence type="ECO:0000256" key="2">
    <source>
        <dbReference type="ARBA" id="ARBA00022692"/>
    </source>
</evidence>
<protein>
    <submittedName>
        <fullName evidence="7">Uncharacterized protein</fullName>
    </submittedName>
</protein>
<keyword evidence="8" id="KW-1185">Reference proteome</keyword>
<proteinExistence type="inferred from homology"/>
<feature type="transmembrane region" description="Helical" evidence="6">
    <location>
        <begin position="117"/>
        <end position="139"/>
    </location>
</feature>
<sequence>MVYLSKAGVESHQHGMDLVDHEELSLPQQHLGFPEQRHAQWVEVLEPVLLLSLSDFVLQPLLLDVLFHDVWLHALQLLFALRFAEPLQKMLCPALKDPFFLGNTSIKLLPSILFSSLLRIYISCQSYFLLLGFIVRAVITDCNTEKMLGLNSKGDHISIKDGNWAILIHSQMLRVDLDIGNDWLGSRLRDSNDYEWEAWITIMKNGILWSILHPVITRLLAQGRPPPVESTEGDYEVEYIIMVTTAWTAGRCLSFSLDSVEEGSHWSLTDLSLKLGYVFYFPLAIGGPLTLFTDYKMHIMRREVVTWHSSACLLLVRAILWCLVYEFFLHHVHLYALRLRPDLVENLDNWSLCGLGYFLGQMFMLKYFTFYGTASALTQMDGFYAPPPPRCIAHIVRYSEMWRHFDHGLHRFLRQYLHLPCTKELPGIRGQITGSLLSFGTVCMWHGAEAAVIVWASLNFAGIVLEILGRKAIASSLYQVTIKRRLEISEDCERRLLALACVPLYIMSSLSNFYFLGGQSGSGGMQPPRARMEESMTSRSRSTDADRFVSVIVPTSWILLPGRREYLNSLFPDGFALPSVTEACSYGFTIEHYREAGADRGSCRATWLWTWRRREGTWDVLVNAAPVESN</sequence>
<comment type="similarity">
    <text evidence="5">Belongs to the membrane-bound acyltransferase family. HHAT subfamily.</text>
</comment>
<comment type="subcellular location">
    <subcellularLocation>
        <location evidence="1">Membrane</location>
        <topology evidence="1">Multi-pass membrane protein</topology>
    </subcellularLocation>
</comment>
<feature type="transmembrane region" description="Helical" evidence="6">
    <location>
        <begin position="304"/>
        <end position="329"/>
    </location>
</feature>
<dbReference type="PANTHER" id="PTHR13285">
    <property type="entry name" value="ACYLTRANSFERASE"/>
    <property type="match status" value="1"/>
</dbReference>
<dbReference type="Pfam" id="PF03062">
    <property type="entry name" value="MBOAT"/>
    <property type="match status" value="1"/>
</dbReference>